<feature type="domain" description="Pre-mRNA-splicing factor Syf1-like N-terminal HAT-repeats" evidence="10">
    <location>
        <begin position="39"/>
        <end position="169"/>
    </location>
</feature>
<evidence type="ECO:0000259" key="9">
    <source>
        <dbReference type="Pfam" id="PF23220"/>
    </source>
</evidence>
<comment type="caution">
    <text evidence="11">The sequence shown here is derived from an EMBL/GenBank/DDBJ whole genome shotgun (WGS) entry which is preliminary data.</text>
</comment>
<gene>
    <name evidence="11" type="ORF">EZS28_007124</name>
</gene>
<evidence type="ECO:0000313" key="11">
    <source>
        <dbReference type="EMBL" id="KAA6397352.1"/>
    </source>
</evidence>
<feature type="region of interest" description="Disordered" evidence="8">
    <location>
        <begin position="220"/>
        <end position="243"/>
    </location>
</feature>
<organism evidence="11 12">
    <name type="scientific">Streblomastix strix</name>
    <dbReference type="NCBI Taxonomy" id="222440"/>
    <lineage>
        <taxon>Eukaryota</taxon>
        <taxon>Metamonada</taxon>
        <taxon>Preaxostyla</taxon>
        <taxon>Oxymonadida</taxon>
        <taxon>Streblomastigidae</taxon>
        <taxon>Streblomastix</taxon>
    </lineage>
</organism>
<dbReference type="InterPro" id="IPR056350">
    <property type="entry name" value="HAT_Syf1_central"/>
</dbReference>
<keyword evidence="4" id="KW-0747">Spliceosome</keyword>
<dbReference type="Gene3D" id="1.25.40.10">
    <property type="entry name" value="Tetratricopeptide repeat domain"/>
    <property type="match status" value="1"/>
</dbReference>
<keyword evidence="3" id="KW-0507">mRNA processing</keyword>
<comment type="subcellular location">
    <subcellularLocation>
        <location evidence="1">Nucleus</location>
    </subcellularLocation>
</comment>
<proteinExistence type="inferred from homology"/>
<dbReference type="Pfam" id="PF23233">
    <property type="entry name" value="HAT_Syf1_CNRKL1_N"/>
    <property type="match status" value="1"/>
</dbReference>
<comment type="similarity">
    <text evidence="2">Belongs to the crooked-neck family.</text>
</comment>
<evidence type="ECO:0000256" key="2">
    <source>
        <dbReference type="ARBA" id="ARBA00008644"/>
    </source>
</evidence>
<dbReference type="GO" id="GO:0000349">
    <property type="term" value="P:generation of catalytic spliceosome for first transesterification step"/>
    <property type="evidence" value="ECO:0007669"/>
    <property type="project" value="TreeGrafter"/>
</dbReference>
<dbReference type="AlphaFoldDB" id="A0A5J4WS44"/>
<evidence type="ECO:0000256" key="4">
    <source>
        <dbReference type="ARBA" id="ARBA00022728"/>
    </source>
</evidence>
<evidence type="ECO:0000256" key="6">
    <source>
        <dbReference type="ARBA" id="ARBA00023187"/>
    </source>
</evidence>
<evidence type="ECO:0000313" key="12">
    <source>
        <dbReference type="Proteomes" id="UP000324800"/>
    </source>
</evidence>
<sequence>MDTQQVNVALQQITYIPPKDEDIQRAIIHKFFQNLLDVSEWEQRHDIFEYAVTVYLGRYDLWRMYLTELRQKVREHDFDSEDVRDAIATHERAFVFLHKMPQLWLDYTDFLVRNKQITLTRRAFDQALRSLPPTQHHLIWTSYIKFVNSAFIPMETAQRVYRRYLKIEPSQTEQYIEFLLERSQYDEAAQILIDFINDPTKISNMGHTKAQQAVVKKHYQEREQHRSEKLQEKQKEDNIEDGRDEQRSIYSAFNTLGMYKGDWAKGRGVFEQGISTVGTARDFSLVFESYVPADEVLVIALKGQVQPFKRREE</sequence>
<keyword evidence="6" id="KW-0508">mRNA splicing</keyword>
<dbReference type="EMBL" id="SNRW01001200">
    <property type="protein sequence ID" value="KAA6397352.1"/>
    <property type="molecule type" value="Genomic_DNA"/>
</dbReference>
<dbReference type="Proteomes" id="UP000324800">
    <property type="component" value="Unassembled WGS sequence"/>
</dbReference>
<keyword evidence="5" id="KW-0677">Repeat</keyword>
<dbReference type="PANTHER" id="PTHR11246:SF5">
    <property type="entry name" value="PRE-MRNA-SPLICING FACTOR SYF1"/>
    <property type="match status" value="1"/>
</dbReference>
<evidence type="ECO:0000259" key="10">
    <source>
        <dbReference type="Pfam" id="PF23233"/>
    </source>
</evidence>
<protein>
    <submittedName>
        <fullName evidence="11">Putative XPA binding protein 2</fullName>
    </submittedName>
</protein>
<feature type="domain" description="Pre-mRNA-splicing factor SYF1 central HAT repeats" evidence="9">
    <location>
        <begin position="173"/>
        <end position="302"/>
    </location>
</feature>
<name>A0A5J4WS44_9EUKA</name>
<evidence type="ECO:0000256" key="8">
    <source>
        <dbReference type="SAM" id="MobiDB-lite"/>
    </source>
</evidence>
<keyword evidence="7" id="KW-0539">Nucleus</keyword>
<dbReference type="SMART" id="SM00386">
    <property type="entry name" value="HAT"/>
    <property type="match status" value="4"/>
</dbReference>
<dbReference type="PANTHER" id="PTHR11246">
    <property type="entry name" value="PRE-MRNA SPLICING FACTOR"/>
    <property type="match status" value="1"/>
</dbReference>
<dbReference type="SUPFAM" id="SSF48452">
    <property type="entry name" value="TPR-like"/>
    <property type="match status" value="1"/>
</dbReference>
<dbReference type="Pfam" id="PF23220">
    <property type="entry name" value="HAT_Syf1_M"/>
    <property type="match status" value="1"/>
</dbReference>
<dbReference type="InterPro" id="IPR003107">
    <property type="entry name" value="HAT"/>
</dbReference>
<dbReference type="InterPro" id="IPR045075">
    <property type="entry name" value="Syf1-like"/>
</dbReference>
<dbReference type="OrthoDB" id="10067343at2759"/>
<dbReference type="GO" id="GO:0071007">
    <property type="term" value="C:U2-type catalytic step 2 spliceosome"/>
    <property type="evidence" value="ECO:0007669"/>
    <property type="project" value="TreeGrafter"/>
</dbReference>
<dbReference type="GO" id="GO:0071014">
    <property type="term" value="C:post-mRNA release spliceosomal complex"/>
    <property type="evidence" value="ECO:0007669"/>
    <property type="project" value="TreeGrafter"/>
</dbReference>
<reference evidence="11 12" key="1">
    <citation type="submission" date="2019-03" db="EMBL/GenBank/DDBJ databases">
        <title>Single cell metagenomics reveals metabolic interactions within the superorganism composed of flagellate Streblomastix strix and complex community of Bacteroidetes bacteria on its surface.</title>
        <authorList>
            <person name="Treitli S.C."/>
            <person name="Kolisko M."/>
            <person name="Husnik F."/>
            <person name="Keeling P."/>
            <person name="Hampl V."/>
        </authorList>
    </citation>
    <scope>NUCLEOTIDE SEQUENCE [LARGE SCALE GENOMIC DNA]</scope>
    <source>
        <strain evidence="11">ST1C</strain>
    </source>
</reference>
<dbReference type="InterPro" id="IPR011990">
    <property type="entry name" value="TPR-like_helical_dom_sf"/>
</dbReference>
<dbReference type="InterPro" id="IPR055433">
    <property type="entry name" value="HAT_Syf1-like_N"/>
</dbReference>
<dbReference type="GO" id="GO:0000974">
    <property type="term" value="C:Prp19 complex"/>
    <property type="evidence" value="ECO:0007669"/>
    <property type="project" value="TreeGrafter"/>
</dbReference>
<evidence type="ECO:0000256" key="7">
    <source>
        <dbReference type="ARBA" id="ARBA00023242"/>
    </source>
</evidence>
<evidence type="ECO:0000256" key="3">
    <source>
        <dbReference type="ARBA" id="ARBA00022664"/>
    </source>
</evidence>
<evidence type="ECO:0000256" key="1">
    <source>
        <dbReference type="ARBA" id="ARBA00004123"/>
    </source>
</evidence>
<evidence type="ECO:0000256" key="5">
    <source>
        <dbReference type="ARBA" id="ARBA00022737"/>
    </source>
</evidence>
<accession>A0A5J4WS44</accession>